<feature type="domain" description="AAA+ ATPase" evidence="2">
    <location>
        <begin position="534"/>
        <end position="661"/>
    </location>
</feature>
<dbReference type="InterPro" id="IPR056599">
    <property type="entry name" value="AAA_lid_fung"/>
</dbReference>
<dbReference type="OrthoDB" id="4227295at2759"/>
<feature type="compositionally biased region" description="Basic and acidic residues" evidence="1">
    <location>
        <begin position="45"/>
        <end position="68"/>
    </location>
</feature>
<comment type="caution">
    <text evidence="3">The sequence shown here is derived from an EMBL/GenBank/DDBJ whole genome shotgun (WGS) entry which is preliminary data.</text>
</comment>
<dbReference type="Pfam" id="PF23232">
    <property type="entry name" value="AAA_lid_13"/>
    <property type="match status" value="1"/>
</dbReference>
<gene>
    <name evidence="3" type="ORF">BHQ10_003307</name>
</gene>
<accession>A0A364KUR1</accession>
<dbReference type="InterPro" id="IPR027417">
    <property type="entry name" value="P-loop_NTPase"/>
</dbReference>
<name>A0A364KUR1_TALAM</name>
<dbReference type="STRING" id="1196081.A0A364KUR1"/>
<keyword evidence="4" id="KW-1185">Reference proteome</keyword>
<sequence length="762" mass="87350">MPRKYRPYESRSSPFFSKNLDGIPDHDPITSYPDEHESYTNNSSDDSRASFHEEITAPKLEAKSKKEQPSYPYPKNDQNNKPYIILYYVLCSCAESHSDHETLAVYLDHPRLFKGDSKMSALRGRVKVADVSKYLERYMKNINFIVTKRFYCFEYCNLDIVQKLFHRLPLPDDPEVPDSIRPYFFSLRTNSPPANPSAETLEIRSESLKDALVAVTGMSRVEIEHLEAAGNMNILHNSIYYYSHIKERTFGALDSTEIRHLSDLLDYMQLTNKLEWEEADALISGGLITQEHMAKLYGSNQVLVTTENGHTRAYMLTRPPNSEIVQPPWGDSRYKGPITLRLWSWQFNGSFYRKDENWSLAWPSSGPTDEPISISQLEIYPLRFASSEVVDRLKARGLIFWKCRHARFVAYNPPNSILELHTSTPRYMIDGTTYQQMHGTSSPPQDDLGMEAMKSEEPPDSSFTLLLPHEIFGFGMHDKKWRTLLVEHIKDIDWNEGAFDRLVLQHSKKELIKALVTVHTVSAKSTDIIEGKGNALIMLLHGGPGTGKTLTAESVAELTRKPLYRVTCGDIGTNAEEVEKYLDSVLLIGTIWGCVVLLDEADVFLEERRETDLQRNALVSVFLRVLEYYDGILILTSNRIGTFDSAFKSRFQLAIHYPALSVEGRYEIWLNFINGLSKSNPDVKIDDLKSHINELAAVVLNGREIRNIVRTSLQLAHFRQTTLDYQHFQQVIGVAEEFERHINETRGYTDLDWNRSRGIRPD</sequence>
<dbReference type="AlphaFoldDB" id="A0A364KUR1"/>
<evidence type="ECO:0000259" key="2">
    <source>
        <dbReference type="SMART" id="SM00382"/>
    </source>
</evidence>
<dbReference type="SUPFAM" id="SSF52540">
    <property type="entry name" value="P-loop containing nucleoside triphosphate hydrolases"/>
    <property type="match status" value="1"/>
</dbReference>
<feature type="region of interest" description="Disordered" evidence="1">
    <location>
        <begin position="1"/>
        <end position="75"/>
    </location>
</feature>
<dbReference type="CDD" id="cd19481">
    <property type="entry name" value="RecA-like_protease"/>
    <property type="match status" value="1"/>
</dbReference>
<evidence type="ECO:0000256" key="1">
    <source>
        <dbReference type="SAM" id="MobiDB-lite"/>
    </source>
</evidence>
<protein>
    <recommendedName>
        <fullName evidence="2">AAA+ ATPase domain-containing protein</fullName>
    </recommendedName>
</protein>
<dbReference type="GeneID" id="63792523"/>
<dbReference type="EMBL" id="MIKG01000005">
    <property type="protein sequence ID" value="RAO67295.1"/>
    <property type="molecule type" value="Genomic_DNA"/>
</dbReference>
<evidence type="ECO:0000313" key="3">
    <source>
        <dbReference type="EMBL" id="RAO67295.1"/>
    </source>
</evidence>
<dbReference type="Proteomes" id="UP000249363">
    <property type="component" value="Unassembled WGS sequence"/>
</dbReference>
<dbReference type="Gene3D" id="3.40.50.300">
    <property type="entry name" value="P-loop containing nucleotide triphosphate hydrolases"/>
    <property type="match status" value="1"/>
</dbReference>
<proteinExistence type="predicted"/>
<dbReference type="InterPro" id="IPR003593">
    <property type="entry name" value="AAA+_ATPase"/>
</dbReference>
<dbReference type="RefSeq" id="XP_040731811.1">
    <property type="nucleotide sequence ID" value="XM_040875549.1"/>
</dbReference>
<reference evidence="3 4" key="1">
    <citation type="journal article" date="2017" name="Biotechnol. Biofuels">
        <title>Differential beta-glucosidase expression as a function of carbon source availability in Talaromyces amestolkiae: a genomic and proteomic approach.</title>
        <authorList>
            <person name="de Eugenio L.I."/>
            <person name="Mendez-Liter J.A."/>
            <person name="Nieto-Dominguez M."/>
            <person name="Alonso L."/>
            <person name="Gil-Munoz J."/>
            <person name="Barriuso J."/>
            <person name="Prieto A."/>
            <person name="Martinez M.J."/>
        </authorList>
    </citation>
    <scope>NUCLEOTIDE SEQUENCE [LARGE SCALE GENOMIC DNA]</scope>
    <source>
        <strain evidence="3 4">CIB</strain>
    </source>
</reference>
<dbReference type="PANTHER" id="PTHR46411:SF2">
    <property type="entry name" value="AAA+ ATPASE DOMAIN-CONTAINING PROTEIN"/>
    <property type="match status" value="1"/>
</dbReference>
<evidence type="ECO:0000313" key="4">
    <source>
        <dbReference type="Proteomes" id="UP000249363"/>
    </source>
</evidence>
<feature type="compositionally biased region" description="Basic and acidic residues" evidence="1">
    <location>
        <begin position="23"/>
        <end position="38"/>
    </location>
</feature>
<dbReference type="PANTHER" id="PTHR46411">
    <property type="entry name" value="FAMILY ATPASE, PUTATIVE-RELATED"/>
    <property type="match status" value="1"/>
</dbReference>
<dbReference type="InterPro" id="IPR054289">
    <property type="entry name" value="DUF7025"/>
</dbReference>
<organism evidence="3 4">
    <name type="scientific">Talaromyces amestolkiae</name>
    <dbReference type="NCBI Taxonomy" id="1196081"/>
    <lineage>
        <taxon>Eukaryota</taxon>
        <taxon>Fungi</taxon>
        <taxon>Dikarya</taxon>
        <taxon>Ascomycota</taxon>
        <taxon>Pezizomycotina</taxon>
        <taxon>Eurotiomycetes</taxon>
        <taxon>Eurotiomycetidae</taxon>
        <taxon>Eurotiales</taxon>
        <taxon>Trichocomaceae</taxon>
        <taxon>Talaromyces</taxon>
        <taxon>Talaromyces sect. Talaromyces</taxon>
    </lineage>
</organism>
<dbReference type="GO" id="GO:0005524">
    <property type="term" value="F:ATP binding"/>
    <property type="evidence" value="ECO:0007669"/>
    <property type="project" value="InterPro"/>
</dbReference>
<dbReference type="Pfam" id="PF00004">
    <property type="entry name" value="AAA"/>
    <property type="match status" value="1"/>
</dbReference>
<dbReference type="SMART" id="SM00382">
    <property type="entry name" value="AAA"/>
    <property type="match status" value="1"/>
</dbReference>
<dbReference type="GO" id="GO:0016887">
    <property type="term" value="F:ATP hydrolysis activity"/>
    <property type="evidence" value="ECO:0007669"/>
    <property type="project" value="InterPro"/>
</dbReference>
<dbReference type="InterPro" id="IPR003959">
    <property type="entry name" value="ATPase_AAA_core"/>
</dbReference>
<dbReference type="Pfam" id="PF22942">
    <property type="entry name" value="DUF7025"/>
    <property type="match status" value="1"/>
</dbReference>